<keyword evidence="1" id="KW-0732">Signal</keyword>
<evidence type="ECO:0000313" key="2">
    <source>
        <dbReference type="EMBL" id="SDX67438.1"/>
    </source>
</evidence>
<dbReference type="Proteomes" id="UP000198711">
    <property type="component" value="Unassembled WGS sequence"/>
</dbReference>
<name>A0A8X8LFH3_9BACT</name>
<protein>
    <submittedName>
        <fullName evidence="2">Uncharacterized protein</fullName>
    </submittedName>
</protein>
<keyword evidence="3" id="KW-1185">Reference proteome</keyword>
<dbReference type="AlphaFoldDB" id="A0A8X8LFH3"/>
<sequence length="448" mass="50930">MKLLIPLSLLCCLSLHAQYSRDNIYSDFVLYNQRVKFDQYLREQTIKATFEKTLNSETEDYYREACWAVSQYVLQSPVVEKGLHNLFNGYNGLEPATKRALLEAAYASYPNIFYKEMTQLMQQETSPRFFAMQAVYLYRIDHSSKKTAALRQQLHSHFPGYDTLPVLKELDHYLLHHDSLAHAATPPLDVLFAQQKITGQKIIYSFQRWNRDYAGLAVIQNADGHFCRDTSGRLLVFRQLARSGSDLPYFITNGSTPQGIYSIQGTAVSHNNLIGPTPNIQLVMPFEADSVYWHHAVDSTKPALDNYLGILPASWQSYDPMTEAFYAGKIGRTEIIAHGTTIDPDYFKDKPYYPLTPTMGCLCAQENWNMFTGKINSSEQFNLVSTFLSTPGDTGYLMVININDLPQPVSREEIEQMVNAFEHNKKEAVSKGQPLFIFKGGFVHNGGE</sequence>
<evidence type="ECO:0000256" key="1">
    <source>
        <dbReference type="SAM" id="SignalP"/>
    </source>
</evidence>
<reference evidence="2 3" key="1">
    <citation type="submission" date="2016-10" db="EMBL/GenBank/DDBJ databases">
        <authorList>
            <person name="Varghese N."/>
            <person name="Submissions S."/>
        </authorList>
    </citation>
    <scope>NUCLEOTIDE SEQUENCE [LARGE SCALE GENOMIC DNA]</scope>
    <source>
        <strain evidence="2 3">DSM 25353</strain>
    </source>
</reference>
<dbReference type="RefSeq" id="WP_092727021.1">
    <property type="nucleotide sequence ID" value="NZ_FNNO01000025.1"/>
</dbReference>
<feature type="signal peptide" evidence="1">
    <location>
        <begin position="1"/>
        <end position="17"/>
    </location>
</feature>
<comment type="caution">
    <text evidence="2">The sequence shown here is derived from an EMBL/GenBank/DDBJ whole genome shotgun (WGS) entry which is preliminary data.</text>
</comment>
<accession>A0A8X8LFH3</accession>
<proteinExistence type="predicted"/>
<organism evidence="2 3">
    <name type="scientific">Hydrobacter penzbergensis</name>
    <dbReference type="NCBI Taxonomy" id="1235997"/>
    <lineage>
        <taxon>Bacteria</taxon>
        <taxon>Pseudomonadati</taxon>
        <taxon>Bacteroidota</taxon>
        <taxon>Chitinophagia</taxon>
        <taxon>Chitinophagales</taxon>
        <taxon>Chitinophagaceae</taxon>
        <taxon>Hydrobacter</taxon>
    </lineage>
</organism>
<gene>
    <name evidence="2" type="ORF">SAMN05444410_1251</name>
</gene>
<feature type="chain" id="PRO_5036467449" evidence="1">
    <location>
        <begin position="18"/>
        <end position="448"/>
    </location>
</feature>
<evidence type="ECO:0000313" key="3">
    <source>
        <dbReference type="Proteomes" id="UP000198711"/>
    </source>
</evidence>
<dbReference type="EMBL" id="FNNO01000025">
    <property type="protein sequence ID" value="SDX67438.1"/>
    <property type="molecule type" value="Genomic_DNA"/>
</dbReference>